<feature type="transmembrane region" description="Helical" evidence="2">
    <location>
        <begin position="256"/>
        <end position="280"/>
    </location>
</feature>
<reference evidence="3 4" key="1">
    <citation type="submission" date="2019-02" db="EMBL/GenBank/DDBJ databases">
        <title>Genome sequencing of the rare red list fungi Bondarzewia mesenterica.</title>
        <authorList>
            <person name="Buettner E."/>
            <person name="Kellner H."/>
        </authorList>
    </citation>
    <scope>NUCLEOTIDE SEQUENCE [LARGE SCALE GENOMIC DNA]</scope>
    <source>
        <strain evidence="3 4">DSM 108281</strain>
    </source>
</reference>
<evidence type="ECO:0000313" key="4">
    <source>
        <dbReference type="Proteomes" id="UP000310158"/>
    </source>
</evidence>
<feature type="region of interest" description="Disordered" evidence="1">
    <location>
        <begin position="1"/>
        <end position="21"/>
    </location>
</feature>
<accession>A0A4V3XFS3</accession>
<dbReference type="EMBL" id="SGPL01000069">
    <property type="protein sequence ID" value="THH18663.1"/>
    <property type="molecule type" value="Genomic_DNA"/>
</dbReference>
<gene>
    <name evidence="3" type="ORF">EW146_g2358</name>
</gene>
<keyword evidence="2" id="KW-0472">Membrane</keyword>
<comment type="caution">
    <text evidence="3">The sequence shown here is derived from an EMBL/GenBank/DDBJ whole genome shotgun (WGS) entry which is preliminary data.</text>
</comment>
<evidence type="ECO:0000256" key="2">
    <source>
        <dbReference type="SAM" id="Phobius"/>
    </source>
</evidence>
<keyword evidence="4" id="KW-1185">Reference proteome</keyword>
<protein>
    <submittedName>
        <fullName evidence="3">Uncharacterized protein</fullName>
    </submittedName>
</protein>
<proteinExistence type="predicted"/>
<dbReference type="OrthoDB" id="3233375at2759"/>
<dbReference type="Proteomes" id="UP000310158">
    <property type="component" value="Unassembled WGS sequence"/>
</dbReference>
<keyword evidence="2" id="KW-1133">Transmembrane helix</keyword>
<organism evidence="3 4">
    <name type="scientific">Bondarzewia mesenterica</name>
    <dbReference type="NCBI Taxonomy" id="1095465"/>
    <lineage>
        <taxon>Eukaryota</taxon>
        <taxon>Fungi</taxon>
        <taxon>Dikarya</taxon>
        <taxon>Basidiomycota</taxon>
        <taxon>Agaricomycotina</taxon>
        <taxon>Agaricomycetes</taxon>
        <taxon>Russulales</taxon>
        <taxon>Bondarzewiaceae</taxon>
        <taxon>Bondarzewia</taxon>
    </lineage>
</organism>
<evidence type="ECO:0000256" key="1">
    <source>
        <dbReference type="SAM" id="MobiDB-lite"/>
    </source>
</evidence>
<sequence>MSLTEQRGRAPNKKGSRLDKAVGGRLRQDGAEYKMQRGAAVSIIISPPAPVRFSCIAHEVIPYILAHTWRWPWWVFYASITTSSTHHLPYHLLHTASASPLSVLISTTEVTALRLGHPAAAAHHNMMNAAVQPEAGLRPTRIRHLCKSMQDGVTRFFGTFTMGRMPSLPSAVTIPVPLTNKHTDSEEPIFKPSGLSVDDDGMGGVLVKLQAEEMVNKDGRPLRQMFMMHHRMNQRGPFVQRVHRALMFLGPWEGRAVAFVLGCGIGVLLRMIYVLALVTVRAIHGSRDSNEPTDVLYPVVLIEDAEDIVVAPPQYTDEKVTAAAETQDTEETQARV</sequence>
<keyword evidence="2" id="KW-0812">Transmembrane</keyword>
<dbReference type="AlphaFoldDB" id="A0A4V3XFS3"/>
<evidence type="ECO:0000313" key="3">
    <source>
        <dbReference type="EMBL" id="THH18663.1"/>
    </source>
</evidence>
<name>A0A4V3XFS3_9AGAM</name>